<gene>
    <name evidence="1" type="ORF">KPL71_013337</name>
</gene>
<evidence type="ECO:0000313" key="2">
    <source>
        <dbReference type="Proteomes" id="UP000829398"/>
    </source>
</evidence>
<dbReference type="EMBL" id="CM039173">
    <property type="protein sequence ID" value="KAH9773472.1"/>
    <property type="molecule type" value="Genomic_DNA"/>
</dbReference>
<keyword evidence="2" id="KW-1185">Reference proteome</keyword>
<name>A0ACB8LJ70_CITSI</name>
<accession>A0ACB8LJ70</accession>
<protein>
    <submittedName>
        <fullName evidence="1">RNase H domain-containing protein</fullName>
    </submittedName>
</protein>
<dbReference type="Proteomes" id="UP000829398">
    <property type="component" value="Chromosome 4"/>
</dbReference>
<comment type="caution">
    <text evidence="1">The sequence shown here is derived from an EMBL/GenBank/DDBJ whole genome shotgun (WGS) entry which is preliminary data.</text>
</comment>
<organism evidence="1 2">
    <name type="scientific">Citrus sinensis</name>
    <name type="common">Sweet orange</name>
    <name type="synonym">Citrus aurantium var. sinensis</name>
    <dbReference type="NCBI Taxonomy" id="2711"/>
    <lineage>
        <taxon>Eukaryota</taxon>
        <taxon>Viridiplantae</taxon>
        <taxon>Streptophyta</taxon>
        <taxon>Embryophyta</taxon>
        <taxon>Tracheophyta</taxon>
        <taxon>Spermatophyta</taxon>
        <taxon>Magnoliopsida</taxon>
        <taxon>eudicotyledons</taxon>
        <taxon>Gunneridae</taxon>
        <taxon>Pentapetalae</taxon>
        <taxon>rosids</taxon>
        <taxon>malvids</taxon>
        <taxon>Sapindales</taxon>
        <taxon>Rutaceae</taxon>
        <taxon>Aurantioideae</taxon>
        <taxon>Citrus</taxon>
    </lineage>
</organism>
<evidence type="ECO:0000313" key="1">
    <source>
        <dbReference type="EMBL" id="KAH9773472.1"/>
    </source>
</evidence>
<proteinExistence type="predicted"/>
<reference evidence="2" key="1">
    <citation type="journal article" date="2023" name="Hortic. Res.">
        <title>A chromosome-level phased genome enabling allele-level studies in sweet orange: a case study on citrus Huanglongbing tolerance.</title>
        <authorList>
            <person name="Wu B."/>
            <person name="Yu Q."/>
            <person name="Deng Z."/>
            <person name="Duan Y."/>
            <person name="Luo F."/>
            <person name="Gmitter F. Jr."/>
        </authorList>
    </citation>
    <scope>NUCLEOTIDE SEQUENCE [LARGE SCALE GENOMIC DNA]</scope>
    <source>
        <strain evidence="2">cv. Valencia</strain>
    </source>
</reference>
<sequence length="355" mass="38719">MSCLSHVASYSAAILRGTHNFIGRSNLHYQSYYNPLKINYGHLGNKSVNLEFLVTRFRLQCYSSSAKKPRSRKLKTEPQMKQGKDEFFVVRKGDLVGVYKSFTECQAQLGSSICHPPVSVYKGNALPKGTEEYLASHGLKNALYTIRAADLTEDLFGSLMPCTLQDPTSKKRPQDTIGPETGYELGSTSVLADPLRKHVKLDLDAESKPASYHCSCVIEFDGASKGNPGPAGAAAVLRTDDGSLICKLREGVGIATSNVAEYRGLILGLKYALEKGFSNIRVQGDSKLVCMQVAGSWKTKHQGMAKLCGEARRLKDKFLSFQISHVLRNLNSEADAQATLAVGLADGEVAEECMI</sequence>